<dbReference type="Pfam" id="PF08448">
    <property type="entry name" value="PAS_4"/>
    <property type="match status" value="1"/>
</dbReference>
<comment type="similarity">
    <text evidence="3">Belongs to the methyl-accepting chemotaxis (MCP) protein family.</text>
</comment>
<feature type="coiled-coil region" evidence="5">
    <location>
        <begin position="319"/>
        <end position="346"/>
    </location>
</feature>
<dbReference type="SUPFAM" id="SSF58104">
    <property type="entry name" value="Methyl-accepting chemotaxis protein (MCP) signaling domain"/>
    <property type="match status" value="1"/>
</dbReference>
<dbReference type="PROSITE" id="PS50113">
    <property type="entry name" value="PAC"/>
    <property type="match status" value="1"/>
</dbReference>
<feature type="domain" description="Methyl-accepting transducer" evidence="7">
    <location>
        <begin position="248"/>
        <end position="484"/>
    </location>
</feature>
<organism evidence="9 10">
    <name type="scientific">Desulfonatronospira thiodismutans ASO3-1</name>
    <dbReference type="NCBI Taxonomy" id="555779"/>
    <lineage>
        <taxon>Bacteria</taxon>
        <taxon>Pseudomonadati</taxon>
        <taxon>Thermodesulfobacteriota</taxon>
        <taxon>Desulfovibrionia</taxon>
        <taxon>Desulfovibrionales</taxon>
        <taxon>Desulfonatronovibrionaceae</taxon>
        <taxon>Desulfonatronospira</taxon>
    </lineage>
</organism>
<dbReference type="SUPFAM" id="SSF55785">
    <property type="entry name" value="PYP-like sensor domain (PAS domain)"/>
    <property type="match status" value="1"/>
</dbReference>
<dbReference type="eggNOG" id="COG0840">
    <property type="taxonomic scope" value="Bacteria"/>
</dbReference>
<evidence type="ECO:0000256" key="6">
    <source>
        <dbReference type="SAM" id="Phobius"/>
    </source>
</evidence>
<dbReference type="InterPro" id="IPR000700">
    <property type="entry name" value="PAS-assoc_C"/>
</dbReference>
<dbReference type="EMBL" id="ACJN02000001">
    <property type="protein sequence ID" value="EFI36337.1"/>
    <property type="molecule type" value="Genomic_DNA"/>
</dbReference>
<protein>
    <submittedName>
        <fullName evidence="9">Methyl-accepting chemotaxis sensory transducer with Pas/Pac sensor</fullName>
    </submittedName>
</protein>
<dbReference type="PANTHER" id="PTHR32089">
    <property type="entry name" value="METHYL-ACCEPTING CHEMOTAXIS PROTEIN MCPB"/>
    <property type="match status" value="1"/>
</dbReference>
<sequence length="521" mass="55949">MDSGKKIIIFLITGIILMAVLAVGVLLTTEQNASAALVVAVVGALIMAGNLILVRRLLCDIHSAGRLAANLAQGQPLKQIEENRFQHGQLSGLVESVYKASSVLKYEKGLKSGIIEGLPMPFLLVDTQERILFTNQICMDMLQIDTSPSEQLGKTLAEVFYNDPGRKTAVGKSITQGEVFKNLEVVITGHKGRQTHVLANVYPLYDLDDQCIGGCCIYLDMTELKDKEEEIKRQNQLISDTAAKAITISDNVASATEELSAQVEQASRGTEEQTNRIGETATSMEEMNATVLEVARNASGAAEQTDAAKAKAEEGAGVVKQSVDAIKEVQEQSRAMKENLGSLGKQSEEIGKVMTVIDDIADQTNLLALNAAIEAARAGDAGRGFAVVADEVRKLAEKTMNATKEVEKTVSSIQESTRSNMDSMDQSVQAVEKATELANSSGQALQEIVNLAQEAADQVRSIATASEEQSSASEEVNKSMEDVNRIARETADAMNQSAQAVSDLANQASELKKIIEDLNKT</sequence>
<keyword evidence="6" id="KW-0472">Membrane</keyword>
<dbReference type="CDD" id="cd11386">
    <property type="entry name" value="MCP_signal"/>
    <property type="match status" value="1"/>
</dbReference>
<evidence type="ECO:0000256" key="2">
    <source>
        <dbReference type="ARBA" id="ARBA00023224"/>
    </source>
</evidence>
<comment type="subcellular location">
    <subcellularLocation>
        <location evidence="1">Membrane</location>
    </subcellularLocation>
</comment>
<dbReference type="InterPro" id="IPR000014">
    <property type="entry name" value="PAS"/>
</dbReference>
<dbReference type="PANTHER" id="PTHR32089:SF112">
    <property type="entry name" value="LYSOZYME-LIKE PROTEIN-RELATED"/>
    <property type="match status" value="1"/>
</dbReference>
<evidence type="ECO:0000313" key="9">
    <source>
        <dbReference type="EMBL" id="EFI36337.1"/>
    </source>
</evidence>
<gene>
    <name evidence="9" type="ORF">Dthio_PD3804</name>
</gene>
<keyword evidence="5" id="KW-0175">Coiled coil</keyword>
<dbReference type="FunFam" id="1.10.287.950:FF:000001">
    <property type="entry name" value="Methyl-accepting chemotaxis sensory transducer"/>
    <property type="match status" value="1"/>
</dbReference>
<reference evidence="9" key="1">
    <citation type="submission" date="2010-05" db="EMBL/GenBank/DDBJ databases">
        <title>The draft genome of Desulfonatronospira thiodismutans ASO3-1.</title>
        <authorList>
            <consortium name="US DOE Joint Genome Institute (JGI-PGF)"/>
            <person name="Lucas S."/>
            <person name="Copeland A."/>
            <person name="Lapidus A."/>
            <person name="Cheng J.-F."/>
            <person name="Bruce D."/>
            <person name="Goodwin L."/>
            <person name="Pitluck S."/>
            <person name="Chertkov O."/>
            <person name="Brettin T."/>
            <person name="Detter J.C."/>
            <person name="Han C."/>
            <person name="Land M.L."/>
            <person name="Hauser L."/>
            <person name="Kyrpides N."/>
            <person name="Mikhailova N."/>
            <person name="Muyzer G."/>
            <person name="Woyke T."/>
        </authorList>
    </citation>
    <scope>NUCLEOTIDE SEQUENCE [LARGE SCALE GENOMIC DNA]</scope>
    <source>
        <strain evidence="9">ASO3-1</strain>
    </source>
</reference>
<evidence type="ECO:0000256" key="1">
    <source>
        <dbReference type="ARBA" id="ARBA00004370"/>
    </source>
</evidence>
<keyword evidence="2 4" id="KW-0807">Transducer</keyword>
<dbReference type="InterPro" id="IPR013656">
    <property type="entry name" value="PAS_4"/>
</dbReference>
<dbReference type="AlphaFoldDB" id="D6SKD4"/>
<dbReference type="RefSeq" id="WP_008869456.1">
    <property type="nucleotide sequence ID" value="NZ_ACJN02000001.1"/>
</dbReference>
<dbReference type="Gene3D" id="1.10.287.950">
    <property type="entry name" value="Methyl-accepting chemotaxis protein"/>
    <property type="match status" value="1"/>
</dbReference>
<evidence type="ECO:0000259" key="7">
    <source>
        <dbReference type="PROSITE" id="PS50111"/>
    </source>
</evidence>
<keyword evidence="6" id="KW-1133">Transmembrane helix</keyword>
<dbReference type="Pfam" id="PF00015">
    <property type="entry name" value="MCPsignal"/>
    <property type="match status" value="1"/>
</dbReference>
<feature type="transmembrane region" description="Helical" evidence="6">
    <location>
        <begin position="33"/>
        <end position="53"/>
    </location>
</feature>
<dbReference type="Proteomes" id="UP000005496">
    <property type="component" value="Unassembled WGS sequence"/>
</dbReference>
<proteinExistence type="inferred from homology"/>
<dbReference type="OrthoDB" id="9816383at2"/>
<name>D6SKD4_9BACT</name>
<dbReference type="GO" id="GO:0016020">
    <property type="term" value="C:membrane"/>
    <property type="evidence" value="ECO:0007669"/>
    <property type="project" value="UniProtKB-SubCell"/>
</dbReference>
<dbReference type="InterPro" id="IPR004089">
    <property type="entry name" value="MCPsignal_dom"/>
</dbReference>
<accession>D6SKD4</accession>
<dbReference type="CDD" id="cd00130">
    <property type="entry name" value="PAS"/>
    <property type="match status" value="1"/>
</dbReference>
<evidence type="ECO:0000313" key="10">
    <source>
        <dbReference type="Proteomes" id="UP000005496"/>
    </source>
</evidence>
<dbReference type="PROSITE" id="PS50111">
    <property type="entry name" value="CHEMOTAXIS_TRANSDUC_2"/>
    <property type="match status" value="1"/>
</dbReference>
<keyword evidence="10" id="KW-1185">Reference proteome</keyword>
<evidence type="ECO:0000256" key="4">
    <source>
        <dbReference type="PROSITE-ProRule" id="PRU00284"/>
    </source>
</evidence>
<dbReference type="GO" id="GO:0007165">
    <property type="term" value="P:signal transduction"/>
    <property type="evidence" value="ECO:0007669"/>
    <property type="project" value="UniProtKB-KW"/>
</dbReference>
<dbReference type="SMART" id="SM00283">
    <property type="entry name" value="MA"/>
    <property type="match status" value="1"/>
</dbReference>
<evidence type="ECO:0000259" key="8">
    <source>
        <dbReference type="PROSITE" id="PS50113"/>
    </source>
</evidence>
<dbReference type="GO" id="GO:0006935">
    <property type="term" value="P:chemotaxis"/>
    <property type="evidence" value="ECO:0007669"/>
    <property type="project" value="UniProtKB-ARBA"/>
</dbReference>
<feature type="transmembrane region" description="Helical" evidence="6">
    <location>
        <begin position="7"/>
        <end position="27"/>
    </location>
</feature>
<evidence type="ECO:0000256" key="3">
    <source>
        <dbReference type="ARBA" id="ARBA00029447"/>
    </source>
</evidence>
<dbReference type="InterPro" id="IPR035965">
    <property type="entry name" value="PAS-like_dom_sf"/>
</dbReference>
<evidence type="ECO:0000256" key="5">
    <source>
        <dbReference type="SAM" id="Coils"/>
    </source>
</evidence>
<comment type="caution">
    <text evidence="9">The sequence shown here is derived from an EMBL/GenBank/DDBJ whole genome shotgun (WGS) entry which is preliminary data.</text>
</comment>
<feature type="domain" description="PAC" evidence="8">
    <location>
        <begin position="181"/>
        <end position="233"/>
    </location>
</feature>
<keyword evidence="6" id="KW-0812">Transmembrane</keyword>
<dbReference type="Gene3D" id="3.30.450.20">
    <property type="entry name" value="PAS domain"/>
    <property type="match status" value="1"/>
</dbReference>